<sequence>MNLNRIMRKLQRAIVSNGFVISLDTTQFYSEDQKRMITMYILSIKAYENTRKGWRDTRYEILRTASQVDIIKCLSDIWASIRERNGQINAE</sequence>
<protein>
    <submittedName>
        <fullName evidence="1">Uncharacterized protein</fullName>
    </submittedName>
</protein>
<dbReference type="Proteomes" id="UP000095598">
    <property type="component" value="Unassembled WGS sequence"/>
</dbReference>
<gene>
    <name evidence="1" type="ORF">ERS852425_02418</name>
</gene>
<name>A0A173TVX3_ANAHA</name>
<reference evidence="1 2" key="1">
    <citation type="submission" date="2015-09" db="EMBL/GenBank/DDBJ databases">
        <authorList>
            <consortium name="Pathogen Informatics"/>
        </authorList>
    </citation>
    <scope>NUCLEOTIDE SEQUENCE [LARGE SCALE GENOMIC DNA]</scope>
    <source>
        <strain evidence="1 2">2789STDY5608868</strain>
    </source>
</reference>
<evidence type="ECO:0000313" key="1">
    <source>
        <dbReference type="EMBL" id="CUN06831.1"/>
    </source>
</evidence>
<organism evidence="1 2">
    <name type="scientific">Anaerostipes hadrus</name>
    <dbReference type="NCBI Taxonomy" id="649756"/>
    <lineage>
        <taxon>Bacteria</taxon>
        <taxon>Bacillati</taxon>
        <taxon>Bacillota</taxon>
        <taxon>Clostridia</taxon>
        <taxon>Lachnospirales</taxon>
        <taxon>Lachnospiraceae</taxon>
        <taxon>Anaerostipes</taxon>
    </lineage>
</organism>
<proteinExistence type="predicted"/>
<dbReference type="AlphaFoldDB" id="A0A173TVX3"/>
<accession>A0A173TVX3</accession>
<evidence type="ECO:0000313" key="2">
    <source>
        <dbReference type="Proteomes" id="UP000095598"/>
    </source>
</evidence>
<dbReference type="EMBL" id="CYXT01000019">
    <property type="protein sequence ID" value="CUN06831.1"/>
    <property type="molecule type" value="Genomic_DNA"/>
</dbReference>